<sequence>MDVKDRTGRGGWAAVEVKEGERGVATNEEKIIRKCSRHPNRHRPRNLPFRPSPPSPSRELIQRKLPANRLSFTIYEECNAELNLREEGERGGGTNLAGLEAVADPSEEDVRLELKFPKSSSSTSRRRDFEGRKRDFILNFLLIFPNVPLSPSSPSPVKVGEADRAEDEEVMIGHPEALDVQFHIDVEAEADAEVDEAKGSVERKRGSSHTSLPVLISLSLSSLDMRIEGPAENSEKGAMSIERSSVDDEGSNGVEVVDGLVGEKKERWDVWRCNGCSRERTGREAIDLNGLCLPVSLNATPVWPKTSTEMVRRWRRRRRRGRAVEGSSASATATTDGRKRQQRDNSPRLKGAGSREWKDWVDGKGQLGYRSRAGSVTLLLSAWLVENSQLSERYECEVISDLNPRETLIPSCVEAECGGDKTAITLTKTSIIRLDYMAYVAALRHKDNQPTNRLPTPSIAQRSTCLCTYVHGMRDTASSKRTPHAKMKIKMDSEIKMGWDLGALLE</sequence>
<reference evidence="2 3" key="1">
    <citation type="journal article" date="2016" name="Mol. Biol. Evol.">
        <title>Comparative Genomics of Early-Diverging Mushroom-Forming Fungi Provides Insights into the Origins of Lignocellulose Decay Capabilities.</title>
        <authorList>
            <person name="Nagy L.G."/>
            <person name="Riley R."/>
            <person name="Tritt A."/>
            <person name="Adam C."/>
            <person name="Daum C."/>
            <person name="Floudas D."/>
            <person name="Sun H."/>
            <person name="Yadav J.S."/>
            <person name="Pangilinan J."/>
            <person name="Larsson K.H."/>
            <person name="Matsuura K."/>
            <person name="Barry K."/>
            <person name="Labutti K."/>
            <person name="Kuo R."/>
            <person name="Ohm R.A."/>
            <person name="Bhattacharya S.S."/>
            <person name="Shirouzu T."/>
            <person name="Yoshinaga Y."/>
            <person name="Martin F.M."/>
            <person name="Grigoriev I.V."/>
            <person name="Hibbett D.S."/>
        </authorList>
    </citation>
    <scope>NUCLEOTIDE SEQUENCE [LARGE SCALE GENOMIC DNA]</scope>
    <source>
        <strain evidence="2 3">HHB9708</strain>
    </source>
</reference>
<gene>
    <name evidence="2" type="ORF">SISNIDRAFT_467940</name>
</gene>
<name>A0A164RYW3_9AGAM</name>
<feature type="compositionally biased region" description="Basic and acidic residues" evidence="1">
    <location>
        <begin position="336"/>
        <end position="355"/>
    </location>
</feature>
<protein>
    <submittedName>
        <fullName evidence="2">Uncharacterized protein</fullName>
    </submittedName>
</protein>
<evidence type="ECO:0000313" key="3">
    <source>
        <dbReference type="Proteomes" id="UP000076722"/>
    </source>
</evidence>
<evidence type="ECO:0000313" key="2">
    <source>
        <dbReference type="EMBL" id="KZS91006.1"/>
    </source>
</evidence>
<dbReference type="AlphaFoldDB" id="A0A164RYW3"/>
<proteinExistence type="predicted"/>
<organism evidence="2 3">
    <name type="scientific">Sistotremastrum niveocremeum HHB9708</name>
    <dbReference type="NCBI Taxonomy" id="1314777"/>
    <lineage>
        <taxon>Eukaryota</taxon>
        <taxon>Fungi</taxon>
        <taxon>Dikarya</taxon>
        <taxon>Basidiomycota</taxon>
        <taxon>Agaricomycotina</taxon>
        <taxon>Agaricomycetes</taxon>
        <taxon>Sistotremastrales</taxon>
        <taxon>Sistotremastraceae</taxon>
        <taxon>Sertulicium</taxon>
        <taxon>Sertulicium niveocremeum</taxon>
    </lineage>
</organism>
<feature type="region of interest" description="Disordered" evidence="1">
    <location>
        <begin position="308"/>
        <end position="355"/>
    </location>
</feature>
<dbReference type="EMBL" id="KV419417">
    <property type="protein sequence ID" value="KZS91006.1"/>
    <property type="molecule type" value="Genomic_DNA"/>
</dbReference>
<feature type="region of interest" description="Disordered" evidence="1">
    <location>
        <begin position="34"/>
        <end position="59"/>
    </location>
</feature>
<keyword evidence="3" id="KW-1185">Reference proteome</keyword>
<evidence type="ECO:0000256" key="1">
    <source>
        <dbReference type="SAM" id="MobiDB-lite"/>
    </source>
</evidence>
<dbReference type="Proteomes" id="UP000076722">
    <property type="component" value="Unassembled WGS sequence"/>
</dbReference>
<accession>A0A164RYW3</accession>
<feature type="compositionally biased region" description="Basic residues" evidence="1">
    <location>
        <begin position="34"/>
        <end position="45"/>
    </location>
</feature>
<feature type="region of interest" description="Disordered" evidence="1">
    <location>
        <begin position="232"/>
        <end position="253"/>
    </location>
</feature>